<proteinExistence type="predicted"/>
<organism evidence="1 2">
    <name type="scientific">Xylanibacter ruminicola</name>
    <name type="common">Prevotella ruminicola</name>
    <dbReference type="NCBI Taxonomy" id="839"/>
    <lineage>
        <taxon>Bacteria</taxon>
        <taxon>Pseudomonadati</taxon>
        <taxon>Bacteroidota</taxon>
        <taxon>Bacteroidia</taxon>
        <taxon>Bacteroidales</taxon>
        <taxon>Prevotellaceae</taxon>
        <taxon>Xylanibacter</taxon>
    </lineage>
</organism>
<accession>A0A1H5WRZ0</accession>
<sequence>MQRLLYIYVWLKRIRHTCGFGIQSPTDYWLVRYVINEHWPYYQYKTLGKGDQWLTRKLGRLYFRLANWRQPQMIESDGYHDYFKAGCSMANYGSSTELIRITLEDDYQSRLTDIYNKVNDGTVLIVEGIQKDICFWQQIVADVRTGVTFDLYYCGIVLFDKKRHKQNYIINF</sequence>
<dbReference type="Proteomes" id="UP000236735">
    <property type="component" value="Unassembled WGS sequence"/>
</dbReference>
<reference evidence="1 2" key="1">
    <citation type="submission" date="2016-10" db="EMBL/GenBank/DDBJ databases">
        <authorList>
            <person name="de Groot N.N."/>
        </authorList>
    </citation>
    <scope>NUCLEOTIDE SEQUENCE [LARGE SCALE GENOMIC DNA]</scope>
    <source>
        <strain evidence="1 2">AR32</strain>
    </source>
</reference>
<protein>
    <submittedName>
        <fullName evidence="1">Uncharacterized protein</fullName>
    </submittedName>
</protein>
<evidence type="ECO:0000313" key="1">
    <source>
        <dbReference type="EMBL" id="SEG02194.1"/>
    </source>
</evidence>
<dbReference type="AlphaFoldDB" id="A0A1H5WRZ0"/>
<gene>
    <name evidence="1" type="ORF">SAMN05216354_2461</name>
</gene>
<dbReference type="GeneID" id="32573546"/>
<name>A0A1H5WRZ0_XYLRU</name>
<dbReference type="EMBL" id="FNUV01000007">
    <property type="protein sequence ID" value="SEG02194.1"/>
    <property type="molecule type" value="Genomic_DNA"/>
</dbReference>
<evidence type="ECO:0000313" key="2">
    <source>
        <dbReference type="Proteomes" id="UP000236735"/>
    </source>
</evidence>
<dbReference type="RefSeq" id="WP_036909989.1">
    <property type="nucleotide sequence ID" value="NZ_FNUV01000007.1"/>
</dbReference>